<comment type="similarity">
    <text evidence="3 6">Belongs to the inositol monophosphatase superfamily.</text>
</comment>
<dbReference type="Gene3D" id="3.40.190.80">
    <property type="match status" value="1"/>
</dbReference>
<protein>
    <recommendedName>
        <fullName evidence="6">Inositol-1-monophosphatase</fullName>
        <ecNumber evidence="6">3.1.3.25</ecNumber>
    </recommendedName>
</protein>
<dbReference type="PROSITE" id="PS00630">
    <property type="entry name" value="IMP_2"/>
    <property type="match status" value="1"/>
</dbReference>
<dbReference type="CDD" id="cd01639">
    <property type="entry name" value="IMPase"/>
    <property type="match status" value="1"/>
</dbReference>
<dbReference type="EC" id="3.1.3.25" evidence="6"/>
<evidence type="ECO:0000256" key="1">
    <source>
        <dbReference type="ARBA" id="ARBA00001033"/>
    </source>
</evidence>
<organism evidence="7 8">
    <name type="scientific">Tritrichomonas musculus</name>
    <dbReference type="NCBI Taxonomy" id="1915356"/>
    <lineage>
        <taxon>Eukaryota</taxon>
        <taxon>Metamonada</taxon>
        <taxon>Parabasalia</taxon>
        <taxon>Tritrichomonadida</taxon>
        <taxon>Tritrichomonadidae</taxon>
        <taxon>Tritrichomonas</taxon>
    </lineage>
</organism>
<dbReference type="PANTHER" id="PTHR20854">
    <property type="entry name" value="INOSITOL MONOPHOSPHATASE"/>
    <property type="match status" value="1"/>
</dbReference>
<dbReference type="InterPro" id="IPR033942">
    <property type="entry name" value="IMPase"/>
</dbReference>
<comment type="pathway">
    <text evidence="6">Polyol metabolism; myo-inositol biosynthesis; myo-inositol from D-glucose 6-phosphate: step 2/2.</text>
</comment>
<dbReference type="InterPro" id="IPR020550">
    <property type="entry name" value="Inositol_monophosphatase_CS"/>
</dbReference>
<dbReference type="Pfam" id="PF00459">
    <property type="entry name" value="Inositol_P"/>
    <property type="match status" value="1"/>
</dbReference>
<keyword evidence="8" id="KW-1185">Reference proteome</keyword>
<accession>A0ABR2L9T6</accession>
<name>A0ABR2L9T6_9EUKA</name>
<reference evidence="7 8" key="1">
    <citation type="submission" date="2024-04" db="EMBL/GenBank/DDBJ databases">
        <title>Tritrichomonas musculus Genome.</title>
        <authorList>
            <person name="Alves-Ferreira E."/>
            <person name="Grigg M."/>
            <person name="Lorenzi H."/>
            <person name="Galac M."/>
        </authorList>
    </citation>
    <scope>NUCLEOTIDE SEQUENCE [LARGE SCALE GENOMIC DNA]</scope>
    <source>
        <strain evidence="7 8">EAF2021</strain>
    </source>
</reference>
<dbReference type="Gene3D" id="3.30.540.10">
    <property type="entry name" value="Fructose-1,6-Bisphosphatase, subunit A, domain 1"/>
    <property type="match status" value="1"/>
</dbReference>
<comment type="cofactor">
    <cofactor evidence="2 6">
        <name>Mg(2+)</name>
        <dbReference type="ChEBI" id="CHEBI:18420"/>
    </cofactor>
</comment>
<comment type="catalytic activity">
    <reaction evidence="1 6">
        <text>a myo-inositol phosphate + H2O = myo-inositol + phosphate</text>
        <dbReference type="Rhea" id="RHEA:24056"/>
        <dbReference type="ChEBI" id="CHEBI:15377"/>
        <dbReference type="ChEBI" id="CHEBI:17268"/>
        <dbReference type="ChEBI" id="CHEBI:43474"/>
        <dbReference type="ChEBI" id="CHEBI:84139"/>
        <dbReference type="EC" id="3.1.3.25"/>
    </reaction>
</comment>
<evidence type="ECO:0000256" key="2">
    <source>
        <dbReference type="ARBA" id="ARBA00001946"/>
    </source>
</evidence>
<dbReference type="PRINTS" id="PR00377">
    <property type="entry name" value="IMPHPHTASES"/>
</dbReference>
<evidence type="ECO:0000256" key="5">
    <source>
        <dbReference type="ARBA" id="ARBA00022842"/>
    </source>
</evidence>
<dbReference type="InterPro" id="IPR000760">
    <property type="entry name" value="Inositol_monophosphatase-like"/>
</dbReference>
<evidence type="ECO:0000256" key="6">
    <source>
        <dbReference type="RuleBase" id="RU364068"/>
    </source>
</evidence>
<dbReference type="Proteomes" id="UP001470230">
    <property type="component" value="Unassembled WGS sequence"/>
</dbReference>
<dbReference type="PANTHER" id="PTHR20854:SF4">
    <property type="entry name" value="INOSITOL-1-MONOPHOSPHATASE-RELATED"/>
    <property type="match status" value="1"/>
</dbReference>
<keyword evidence="5 6" id="KW-0460">Magnesium</keyword>
<dbReference type="EMBL" id="JAPFFF010000001">
    <property type="protein sequence ID" value="KAK8899982.1"/>
    <property type="molecule type" value="Genomic_DNA"/>
</dbReference>
<keyword evidence="4 6" id="KW-0479">Metal-binding</keyword>
<dbReference type="SUPFAM" id="SSF56655">
    <property type="entry name" value="Carbohydrate phosphatase"/>
    <property type="match status" value="1"/>
</dbReference>
<proteinExistence type="inferred from homology"/>
<sequence>MNYEEILDKLKAIARGSGAILMKYFESDHLNEGTKATDADIVTDADLESDNFIREQFKKNFPDFGVITEEGKSVQPKNPGPNELWLCADPLDGTTNFSCNLPIFSVSIACLDTNYQPVVGVVYDPTRDELFSAIKGKGAFLESPRVHKRQLKARQNTDLVKCLVTTGFNPSHLTSEDNNIREITKILPHVRCVRRLGSACLDFCNVASARLDCYWEKGPHIWDVAAGWLIATESGAVVSHYDGSPFTRESLMKPMIDLIVAAQPVHDKIMALINEARKDLPK</sequence>
<keyword evidence="6" id="KW-0378">Hydrolase</keyword>
<evidence type="ECO:0000256" key="4">
    <source>
        <dbReference type="ARBA" id="ARBA00022723"/>
    </source>
</evidence>
<evidence type="ECO:0000313" key="7">
    <source>
        <dbReference type="EMBL" id="KAK8899982.1"/>
    </source>
</evidence>
<evidence type="ECO:0000313" key="8">
    <source>
        <dbReference type="Proteomes" id="UP001470230"/>
    </source>
</evidence>
<gene>
    <name evidence="7" type="ORF">M9Y10_002305</name>
</gene>
<evidence type="ECO:0000256" key="3">
    <source>
        <dbReference type="ARBA" id="ARBA00009759"/>
    </source>
</evidence>
<comment type="caution">
    <text evidence="7">The sequence shown here is derived from an EMBL/GenBank/DDBJ whole genome shotgun (WGS) entry which is preliminary data.</text>
</comment>